<gene>
    <name evidence="1" type="ORF">OEZ85_002005</name>
</gene>
<name>A0ABY8U1W0_TETOB</name>
<sequence>MNTLSAPSIRVSATPMPVCSPYRRKTTQKSPRKRSALLLFSKLKAESVALAACGGGNGPRGPVDNSMGCRCWWGDEPSNNHGGAALSMLPGGMAVLLASLAVAGALQAGPACAAASSPMNDGMEVLAGEQQAAATDNTSLFSTLPAGYDLDAFTEEEKELVCPRQYRVREIVYVGH</sequence>
<evidence type="ECO:0000313" key="2">
    <source>
        <dbReference type="Proteomes" id="UP001244341"/>
    </source>
</evidence>
<accession>A0ABY8U1W0</accession>
<dbReference type="Proteomes" id="UP001244341">
    <property type="component" value="Chromosome 6b"/>
</dbReference>
<reference evidence="1 2" key="1">
    <citation type="submission" date="2023-05" db="EMBL/GenBank/DDBJ databases">
        <title>A 100% complete, gapless, phased diploid assembly of the Scenedesmus obliquus UTEX 3031 genome.</title>
        <authorList>
            <person name="Biondi T.C."/>
            <person name="Hanschen E.R."/>
            <person name="Kwon T."/>
            <person name="Eng W."/>
            <person name="Kruse C.P.S."/>
            <person name="Koehler S.I."/>
            <person name="Kunde Y."/>
            <person name="Gleasner C.D."/>
            <person name="You Mak K.T."/>
            <person name="Polle J."/>
            <person name="Hovde B.T."/>
            <person name="Starkenburg S.R."/>
        </authorList>
    </citation>
    <scope>NUCLEOTIDE SEQUENCE [LARGE SCALE GENOMIC DNA]</scope>
    <source>
        <strain evidence="1 2">DOE0152z</strain>
    </source>
</reference>
<evidence type="ECO:0000313" key="1">
    <source>
        <dbReference type="EMBL" id="WIA15340.1"/>
    </source>
</evidence>
<organism evidence="1 2">
    <name type="scientific">Tetradesmus obliquus</name>
    <name type="common">Green alga</name>
    <name type="synonym">Acutodesmus obliquus</name>
    <dbReference type="NCBI Taxonomy" id="3088"/>
    <lineage>
        <taxon>Eukaryota</taxon>
        <taxon>Viridiplantae</taxon>
        <taxon>Chlorophyta</taxon>
        <taxon>core chlorophytes</taxon>
        <taxon>Chlorophyceae</taxon>
        <taxon>CS clade</taxon>
        <taxon>Sphaeropleales</taxon>
        <taxon>Scenedesmaceae</taxon>
        <taxon>Tetradesmus</taxon>
    </lineage>
</organism>
<keyword evidence="2" id="KW-1185">Reference proteome</keyword>
<dbReference type="EMBL" id="CP126213">
    <property type="protein sequence ID" value="WIA15340.1"/>
    <property type="molecule type" value="Genomic_DNA"/>
</dbReference>
<protein>
    <submittedName>
        <fullName evidence="1">Uncharacterized protein</fullName>
    </submittedName>
</protein>
<proteinExistence type="predicted"/>